<sequence>MSLSIGIDSGSTATKGILLNSANGGQILRRFLAPTSFRPQEAIEQAWSQLCEGLTERPHLTLTGYGRGLIDFADKQVTEITCHGVGARFLCSEARTIIDIGGQDSKVIHLDEEGKLTDFLMNDKCAAGTGRFLEVISHTLGAQIHQLDELVTGVAPHAISSMCTVFAESEVISLRSAGVAPESILSGIVYSMARRSANFIGRLGVHPQVLFTGGVSRCNAFRQHLSDTLNTPVATHSDAQFAGAIGAALMGCRQKKRRSHAG</sequence>
<accession>A0A2A2MDL3</accession>
<gene>
    <name evidence="6" type="ORF">CJD50_10615</name>
</gene>
<dbReference type="RefSeq" id="WP_039185744.1">
    <property type="nucleotide sequence ID" value="NZ_CAUFSP010000018.1"/>
</dbReference>
<dbReference type="Gene3D" id="3.30.420.40">
    <property type="match status" value="2"/>
</dbReference>
<dbReference type="PANTHER" id="PTHR32329:SF2">
    <property type="entry name" value="BIFUNCTIONAL PROTEIN [INCLUDES 2-HYDROXYACYL-COA DEHYDRATASE (N-TER) AND ITS ACTIVATOR DOMAIN (C_TERM)"/>
    <property type="match status" value="1"/>
</dbReference>
<dbReference type="CDD" id="cd24036">
    <property type="entry name" value="ASKHA_NBD_BcrAD_BadFG_HgdC_HadI"/>
    <property type="match status" value="1"/>
</dbReference>
<dbReference type="InterPro" id="IPR008275">
    <property type="entry name" value="CoA_E_activase_dom"/>
</dbReference>
<keyword evidence="2" id="KW-0479">Metal-binding</keyword>
<dbReference type="OrthoDB" id="9177882at2"/>
<dbReference type="InterPro" id="IPR002731">
    <property type="entry name" value="ATPase_BadF"/>
</dbReference>
<protein>
    <recommendedName>
        <fullName evidence="5">ATPase BadF/BadG/BcrA/BcrD type domain-containing protein</fullName>
    </recommendedName>
</protein>
<proteinExistence type="predicted"/>
<evidence type="ECO:0000259" key="5">
    <source>
        <dbReference type="Pfam" id="PF01869"/>
    </source>
</evidence>
<dbReference type="Pfam" id="PF01869">
    <property type="entry name" value="BcrAD_BadFG"/>
    <property type="match status" value="1"/>
</dbReference>
<evidence type="ECO:0000256" key="2">
    <source>
        <dbReference type="ARBA" id="ARBA00022723"/>
    </source>
</evidence>
<dbReference type="InterPro" id="IPR051805">
    <property type="entry name" value="Dehydratase_Activator_Redct"/>
</dbReference>
<evidence type="ECO:0000256" key="3">
    <source>
        <dbReference type="ARBA" id="ARBA00023004"/>
    </source>
</evidence>
<keyword evidence="7" id="KW-1185">Reference proteome</keyword>
<dbReference type="Proteomes" id="UP000218796">
    <property type="component" value="Unassembled WGS sequence"/>
</dbReference>
<comment type="cofactor">
    <cofactor evidence="1">
        <name>[4Fe-4S] cluster</name>
        <dbReference type="ChEBI" id="CHEBI:49883"/>
    </cofactor>
</comment>
<dbReference type="NCBIfam" id="TIGR00241">
    <property type="entry name" value="CoA_E_activ"/>
    <property type="match status" value="1"/>
</dbReference>
<evidence type="ECO:0000256" key="4">
    <source>
        <dbReference type="ARBA" id="ARBA00023014"/>
    </source>
</evidence>
<reference evidence="6 7" key="1">
    <citation type="submission" date="2017-08" db="EMBL/GenBank/DDBJ databases">
        <title>Draft Genome Sequence of Hafnia alvei CITHA-6 Isolated from Raw Bovine Milk.</title>
        <authorList>
            <person name="Culligan E.P."/>
            <person name="Mcsweeney A."/>
            <person name="O'Doherty C."/>
            <person name="Gleeson E."/>
            <person name="O'Riordan D."/>
            <person name="Sleator R.D."/>
        </authorList>
    </citation>
    <scope>NUCLEOTIDE SEQUENCE [LARGE SCALE GENOMIC DNA]</scope>
    <source>
        <strain evidence="6 7">CITHA-6</strain>
    </source>
</reference>
<evidence type="ECO:0000313" key="7">
    <source>
        <dbReference type="Proteomes" id="UP000218796"/>
    </source>
</evidence>
<organism evidence="6 7">
    <name type="scientific">Hafnia paralvei</name>
    <dbReference type="NCBI Taxonomy" id="546367"/>
    <lineage>
        <taxon>Bacteria</taxon>
        <taxon>Pseudomonadati</taxon>
        <taxon>Pseudomonadota</taxon>
        <taxon>Gammaproteobacteria</taxon>
        <taxon>Enterobacterales</taxon>
        <taxon>Hafniaceae</taxon>
        <taxon>Hafnia</taxon>
    </lineage>
</organism>
<dbReference type="InterPro" id="IPR043129">
    <property type="entry name" value="ATPase_NBD"/>
</dbReference>
<feature type="domain" description="ATPase BadF/BadG/BcrA/BcrD type" evidence="5">
    <location>
        <begin position="5"/>
        <end position="251"/>
    </location>
</feature>
<keyword evidence="3" id="KW-0408">Iron</keyword>
<comment type="caution">
    <text evidence="6">The sequence shown here is derived from an EMBL/GenBank/DDBJ whole genome shotgun (WGS) entry which is preliminary data.</text>
</comment>
<dbReference type="PANTHER" id="PTHR32329">
    <property type="entry name" value="BIFUNCTIONAL PROTEIN [INCLUDES 2-HYDROXYACYL-COA DEHYDRATASE (N-TER) AND ITS ACTIVATOR DOMAIN (C_TERM)-RELATED"/>
    <property type="match status" value="1"/>
</dbReference>
<name>A0A2A2MDL3_9GAMM</name>
<dbReference type="GO" id="GO:0046872">
    <property type="term" value="F:metal ion binding"/>
    <property type="evidence" value="ECO:0007669"/>
    <property type="project" value="UniProtKB-KW"/>
</dbReference>
<dbReference type="EMBL" id="NQMS01000003">
    <property type="protein sequence ID" value="PAV96888.1"/>
    <property type="molecule type" value="Genomic_DNA"/>
</dbReference>
<dbReference type="SUPFAM" id="SSF53067">
    <property type="entry name" value="Actin-like ATPase domain"/>
    <property type="match status" value="1"/>
</dbReference>
<evidence type="ECO:0000313" key="6">
    <source>
        <dbReference type="EMBL" id="PAV96888.1"/>
    </source>
</evidence>
<keyword evidence="4" id="KW-0411">Iron-sulfur</keyword>
<evidence type="ECO:0000256" key="1">
    <source>
        <dbReference type="ARBA" id="ARBA00001966"/>
    </source>
</evidence>
<dbReference type="GO" id="GO:0051536">
    <property type="term" value="F:iron-sulfur cluster binding"/>
    <property type="evidence" value="ECO:0007669"/>
    <property type="project" value="UniProtKB-KW"/>
</dbReference>
<dbReference type="AlphaFoldDB" id="A0A2A2MDL3"/>